<dbReference type="Proteomes" id="UP000274822">
    <property type="component" value="Unassembled WGS sequence"/>
</dbReference>
<evidence type="ECO:0000313" key="3">
    <source>
        <dbReference type="Proteomes" id="UP000274822"/>
    </source>
</evidence>
<gene>
    <name evidence="2" type="ORF">BC938DRAFT_473669</name>
</gene>
<dbReference type="AlphaFoldDB" id="A0A433Q3J1"/>
<dbReference type="Pfam" id="PF04707">
    <property type="entry name" value="PRELI"/>
    <property type="match status" value="1"/>
</dbReference>
<dbReference type="InterPro" id="IPR037365">
    <property type="entry name" value="Slowmo/Ups"/>
</dbReference>
<sequence length="184" mass="20460">MKLFQFVHQYNYPWSQVSAANWQKYPNEKCPHVLHVDVLNRAVDPVTGVLTTERLIAVQQNAPAIIMKLIGGSSTQFVREISVIDPRQKKLTMKSINLTMSHLISCEETVTYQEDPTDASRTVFTQSAAITAGSTLSRMANYIEDVSVKRFQQNAAVGRQGFQMVLERFAVMAEGSTSASSDTA</sequence>
<organism evidence="2 3">
    <name type="scientific">Jimgerdemannia flammicorona</name>
    <dbReference type="NCBI Taxonomy" id="994334"/>
    <lineage>
        <taxon>Eukaryota</taxon>
        <taxon>Fungi</taxon>
        <taxon>Fungi incertae sedis</taxon>
        <taxon>Mucoromycota</taxon>
        <taxon>Mucoromycotina</taxon>
        <taxon>Endogonomycetes</taxon>
        <taxon>Endogonales</taxon>
        <taxon>Endogonaceae</taxon>
        <taxon>Jimgerdemannia</taxon>
    </lineage>
</organism>
<protein>
    <submittedName>
        <fullName evidence="2">PRELI-like family-domain-containing protein</fullName>
    </submittedName>
</protein>
<dbReference type="EMBL" id="RBNJ01016189">
    <property type="protein sequence ID" value="RUS24383.1"/>
    <property type="molecule type" value="Genomic_DNA"/>
</dbReference>
<dbReference type="PROSITE" id="PS50904">
    <property type="entry name" value="PRELI_MSF1"/>
    <property type="match status" value="1"/>
</dbReference>
<comment type="caution">
    <text evidence="2">The sequence shown here is derived from an EMBL/GenBank/DDBJ whole genome shotgun (WGS) entry which is preliminary data.</text>
</comment>
<evidence type="ECO:0000313" key="2">
    <source>
        <dbReference type="EMBL" id="RUS24383.1"/>
    </source>
</evidence>
<evidence type="ECO:0000259" key="1">
    <source>
        <dbReference type="PROSITE" id="PS50904"/>
    </source>
</evidence>
<dbReference type="PANTHER" id="PTHR11158">
    <property type="entry name" value="MSF1/PX19 RELATED"/>
    <property type="match status" value="1"/>
</dbReference>
<dbReference type="GO" id="GO:0005758">
    <property type="term" value="C:mitochondrial intermembrane space"/>
    <property type="evidence" value="ECO:0007669"/>
    <property type="project" value="InterPro"/>
</dbReference>
<feature type="domain" description="PRELI/MSF1" evidence="1">
    <location>
        <begin position="1"/>
        <end position="174"/>
    </location>
</feature>
<keyword evidence="3" id="KW-1185">Reference proteome</keyword>
<accession>A0A433Q3J1</accession>
<dbReference type="InterPro" id="IPR006797">
    <property type="entry name" value="PRELI/MSF1_dom"/>
</dbReference>
<proteinExistence type="predicted"/>
<reference evidence="2 3" key="1">
    <citation type="journal article" date="2018" name="New Phytol.">
        <title>Phylogenomics of Endogonaceae and evolution of mycorrhizas within Mucoromycota.</title>
        <authorList>
            <person name="Chang Y."/>
            <person name="Desiro A."/>
            <person name="Na H."/>
            <person name="Sandor L."/>
            <person name="Lipzen A."/>
            <person name="Clum A."/>
            <person name="Barry K."/>
            <person name="Grigoriev I.V."/>
            <person name="Martin F.M."/>
            <person name="Stajich J.E."/>
            <person name="Smith M.E."/>
            <person name="Bonito G."/>
            <person name="Spatafora J.W."/>
        </authorList>
    </citation>
    <scope>NUCLEOTIDE SEQUENCE [LARGE SCALE GENOMIC DNA]</scope>
    <source>
        <strain evidence="2 3">AD002</strain>
    </source>
</reference>
<name>A0A433Q3J1_9FUNG</name>